<dbReference type="Proteomes" id="UP001622557">
    <property type="component" value="Chromosome"/>
</dbReference>
<proteinExistence type="predicted"/>
<dbReference type="GeneID" id="97280700"/>
<dbReference type="RefSeq" id="WP_359505188.1">
    <property type="nucleotide sequence ID" value="NZ_CP108164.1"/>
</dbReference>
<dbReference type="EMBL" id="CP108164">
    <property type="protein sequence ID" value="WTQ80572.1"/>
    <property type="molecule type" value="Genomic_DNA"/>
</dbReference>
<evidence type="ECO:0000313" key="1">
    <source>
        <dbReference type="EMBL" id="WTQ80572.1"/>
    </source>
</evidence>
<organism evidence="1 2">
    <name type="scientific">Streptomyces achromogenes</name>
    <dbReference type="NCBI Taxonomy" id="67255"/>
    <lineage>
        <taxon>Bacteria</taxon>
        <taxon>Bacillati</taxon>
        <taxon>Actinomycetota</taxon>
        <taxon>Actinomycetes</taxon>
        <taxon>Kitasatosporales</taxon>
        <taxon>Streptomycetaceae</taxon>
        <taxon>Streptomyces</taxon>
    </lineage>
</organism>
<keyword evidence="2" id="KW-1185">Reference proteome</keyword>
<evidence type="ECO:0000313" key="2">
    <source>
        <dbReference type="Proteomes" id="UP001622557"/>
    </source>
</evidence>
<gene>
    <name evidence="1" type="ORF">OG350_09715</name>
</gene>
<sequence>MEPMAAHSALQTLESFTTMPKAENQRHQVQQSFNTLYEIARLYRDALEGDSANEPQ</sequence>
<reference evidence="1 2" key="1">
    <citation type="submission" date="2022-10" db="EMBL/GenBank/DDBJ databases">
        <title>The complete genomes of actinobacterial strains from the NBC collection.</title>
        <authorList>
            <person name="Joergensen T.S."/>
            <person name="Alvarez Arevalo M."/>
            <person name="Sterndorff E.B."/>
            <person name="Faurdal D."/>
            <person name="Vuksanovic O."/>
            <person name="Mourched A.-S."/>
            <person name="Charusanti P."/>
            <person name="Shaw S."/>
            <person name="Blin K."/>
            <person name="Weber T."/>
        </authorList>
    </citation>
    <scope>NUCLEOTIDE SEQUENCE [LARGE SCALE GENOMIC DNA]</scope>
    <source>
        <strain evidence="1 2">NBC_00156</strain>
    </source>
</reference>
<accession>A0ABZ1KN39</accession>
<protein>
    <submittedName>
        <fullName evidence="1">Uncharacterized protein</fullName>
    </submittedName>
</protein>
<name>A0ABZ1KN39_STRAH</name>